<name>A0ACB9GGA4_CICIN</name>
<sequence length="75" mass="8708">MYFWDETQMEFLVTCVCSSSSVEGVVLLLYIGSIVRGLWDGLNMVLVFECIFIPVELSYPIFEVIGLDIIYFFYM</sequence>
<gene>
    <name evidence="1" type="ORF">L2E82_11806</name>
</gene>
<protein>
    <submittedName>
        <fullName evidence="1">Uncharacterized protein</fullName>
    </submittedName>
</protein>
<reference evidence="2" key="1">
    <citation type="journal article" date="2022" name="Mol. Ecol. Resour.">
        <title>The genomes of chicory, endive, great burdock and yacon provide insights into Asteraceae palaeo-polyploidization history and plant inulin production.</title>
        <authorList>
            <person name="Fan W."/>
            <person name="Wang S."/>
            <person name="Wang H."/>
            <person name="Wang A."/>
            <person name="Jiang F."/>
            <person name="Liu H."/>
            <person name="Zhao H."/>
            <person name="Xu D."/>
            <person name="Zhang Y."/>
        </authorList>
    </citation>
    <scope>NUCLEOTIDE SEQUENCE [LARGE SCALE GENOMIC DNA]</scope>
    <source>
        <strain evidence="2">cv. Punajuju</strain>
    </source>
</reference>
<proteinExistence type="predicted"/>
<keyword evidence="2" id="KW-1185">Reference proteome</keyword>
<dbReference type="Proteomes" id="UP001055811">
    <property type="component" value="Linkage Group LG02"/>
</dbReference>
<dbReference type="EMBL" id="CM042010">
    <property type="protein sequence ID" value="KAI3781782.1"/>
    <property type="molecule type" value="Genomic_DNA"/>
</dbReference>
<reference evidence="1 2" key="2">
    <citation type="journal article" date="2022" name="Mol. Ecol. Resour.">
        <title>The genomes of chicory, endive, great burdock and yacon provide insights into Asteraceae paleo-polyploidization history and plant inulin production.</title>
        <authorList>
            <person name="Fan W."/>
            <person name="Wang S."/>
            <person name="Wang H."/>
            <person name="Wang A."/>
            <person name="Jiang F."/>
            <person name="Liu H."/>
            <person name="Zhao H."/>
            <person name="Xu D."/>
            <person name="Zhang Y."/>
        </authorList>
    </citation>
    <scope>NUCLEOTIDE SEQUENCE [LARGE SCALE GENOMIC DNA]</scope>
    <source>
        <strain evidence="2">cv. Punajuju</strain>
        <tissue evidence="1">Leaves</tissue>
    </source>
</reference>
<organism evidence="1 2">
    <name type="scientific">Cichorium intybus</name>
    <name type="common">Chicory</name>
    <dbReference type="NCBI Taxonomy" id="13427"/>
    <lineage>
        <taxon>Eukaryota</taxon>
        <taxon>Viridiplantae</taxon>
        <taxon>Streptophyta</taxon>
        <taxon>Embryophyta</taxon>
        <taxon>Tracheophyta</taxon>
        <taxon>Spermatophyta</taxon>
        <taxon>Magnoliopsida</taxon>
        <taxon>eudicotyledons</taxon>
        <taxon>Gunneridae</taxon>
        <taxon>Pentapetalae</taxon>
        <taxon>asterids</taxon>
        <taxon>campanulids</taxon>
        <taxon>Asterales</taxon>
        <taxon>Asteraceae</taxon>
        <taxon>Cichorioideae</taxon>
        <taxon>Cichorieae</taxon>
        <taxon>Cichoriinae</taxon>
        <taxon>Cichorium</taxon>
    </lineage>
</organism>
<evidence type="ECO:0000313" key="2">
    <source>
        <dbReference type="Proteomes" id="UP001055811"/>
    </source>
</evidence>
<comment type="caution">
    <text evidence="1">The sequence shown here is derived from an EMBL/GenBank/DDBJ whole genome shotgun (WGS) entry which is preliminary data.</text>
</comment>
<accession>A0ACB9GGA4</accession>
<evidence type="ECO:0000313" key="1">
    <source>
        <dbReference type="EMBL" id="KAI3781782.1"/>
    </source>
</evidence>